<gene>
    <name evidence="7" type="ORF">C7H52_01555</name>
</gene>
<feature type="transmembrane region" description="Helical" evidence="6">
    <location>
        <begin position="138"/>
        <end position="156"/>
    </location>
</feature>
<evidence type="ECO:0000256" key="2">
    <source>
        <dbReference type="ARBA" id="ARBA00022475"/>
    </source>
</evidence>
<dbReference type="AlphaFoldDB" id="A0A2T1NEN5"/>
<keyword evidence="5 6" id="KW-0472">Membrane</keyword>
<dbReference type="Proteomes" id="UP000238426">
    <property type="component" value="Unassembled WGS sequence"/>
</dbReference>
<evidence type="ECO:0000256" key="1">
    <source>
        <dbReference type="ARBA" id="ARBA00004651"/>
    </source>
</evidence>
<feature type="transmembrane region" description="Helical" evidence="6">
    <location>
        <begin position="100"/>
        <end position="118"/>
    </location>
</feature>
<keyword evidence="2" id="KW-1003">Cell membrane</keyword>
<keyword evidence="3 6" id="KW-0812">Transmembrane</keyword>
<evidence type="ECO:0000256" key="3">
    <source>
        <dbReference type="ARBA" id="ARBA00022692"/>
    </source>
</evidence>
<dbReference type="EMBL" id="PXOQ01000007">
    <property type="protein sequence ID" value="PSG90913.1"/>
    <property type="molecule type" value="Genomic_DNA"/>
</dbReference>
<feature type="transmembrane region" description="Helical" evidence="6">
    <location>
        <begin position="176"/>
        <end position="193"/>
    </location>
</feature>
<dbReference type="InterPro" id="IPR001123">
    <property type="entry name" value="LeuE-type"/>
</dbReference>
<sequence>MLGVIPPGLLNMTAAKISLKEGHVRGLMFSLGVCTIVGVQTYIAVLFARYLVKHPEIVNILERVAFVIFVLITIYFLVLAKKTSSKPKKEREPRSKNSRFFFGMLLSSLNMFPIPYQAYMSISLASVGFLVFDNVGMLTYVTGSVMGTFVMLYVYVFFFEKIKSQRLKSQKNMSRIIGIVTGIIALITLVGIIRDFY</sequence>
<dbReference type="GO" id="GO:0006865">
    <property type="term" value="P:amino acid transport"/>
    <property type="evidence" value="ECO:0007669"/>
    <property type="project" value="InterPro"/>
</dbReference>
<evidence type="ECO:0000313" key="8">
    <source>
        <dbReference type="Proteomes" id="UP000238426"/>
    </source>
</evidence>
<protein>
    <submittedName>
        <fullName evidence="7">Lysine transporter LysE</fullName>
    </submittedName>
</protein>
<evidence type="ECO:0000256" key="5">
    <source>
        <dbReference type="ARBA" id="ARBA00023136"/>
    </source>
</evidence>
<evidence type="ECO:0000256" key="4">
    <source>
        <dbReference type="ARBA" id="ARBA00022989"/>
    </source>
</evidence>
<evidence type="ECO:0000313" key="7">
    <source>
        <dbReference type="EMBL" id="PSG90913.1"/>
    </source>
</evidence>
<comment type="subcellular location">
    <subcellularLocation>
        <location evidence="1">Cell membrane</location>
        <topology evidence="1">Multi-pass membrane protein</topology>
    </subcellularLocation>
</comment>
<evidence type="ECO:0000256" key="6">
    <source>
        <dbReference type="SAM" id="Phobius"/>
    </source>
</evidence>
<keyword evidence="8" id="KW-1185">Reference proteome</keyword>
<reference evidence="7 8" key="1">
    <citation type="submission" date="2018-03" db="EMBL/GenBank/DDBJ databases">
        <title>Mesoflavibacter sp. HG37 and Mesoflavibacter sp. HG96 sp.nov., two marine bacteria isolated from seawater of Western Pacific Ocean.</title>
        <authorList>
            <person name="Cheng H."/>
            <person name="Wu Y.-H."/>
            <person name="Guo L.-L."/>
            <person name="Xu X.-W."/>
        </authorList>
    </citation>
    <scope>NUCLEOTIDE SEQUENCE [LARGE SCALE GENOMIC DNA]</scope>
    <source>
        <strain evidence="7 8">KCTC 32269</strain>
    </source>
</reference>
<keyword evidence="4 6" id="KW-1133">Transmembrane helix</keyword>
<dbReference type="GO" id="GO:0005886">
    <property type="term" value="C:plasma membrane"/>
    <property type="evidence" value="ECO:0007669"/>
    <property type="project" value="UniProtKB-SubCell"/>
</dbReference>
<feature type="transmembrane region" description="Helical" evidence="6">
    <location>
        <begin position="60"/>
        <end position="79"/>
    </location>
</feature>
<dbReference type="OrthoDB" id="1451945at2"/>
<accession>A0A2T1NEN5</accession>
<feature type="transmembrane region" description="Helical" evidence="6">
    <location>
        <begin position="26"/>
        <end position="48"/>
    </location>
</feature>
<name>A0A2T1NEN5_9FLAO</name>
<comment type="caution">
    <text evidence="7">The sequence shown here is derived from an EMBL/GenBank/DDBJ whole genome shotgun (WGS) entry which is preliminary data.</text>
</comment>
<dbReference type="Pfam" id="PF01810">
    <property type="entry name" value="LysE"/>
    <property type="match status" value="1"/>
</dbReference>
<organism evidence="7 8">
    <name type="scientific">Aurantibacter aestuarii</name>
    <dbReference type="NCBI Taxonomy" id="1266046"/>
    <lineage>
        <taxon>Bacteria</taxon>
        <taxon>Pseudomonadati</taxon>
        <taxon>Bacteroidota</taxon>
        <taxon>Flavobacteriia</taxon>
        <taxon>Flavobacteriales</taxon>
        <taxon>Flavobacteriaceae</taxon>
        <taxon>Aurantibacter</taxon>
    </lineage>
</organism>
<proteinExistence type="predicted"/>